<dbReference type="SMART" id="SM00448">
    <property type="entry name" value="REC"/>
    <property type="match status" value="1"/>
</dbReference>
<dbReference type="Gene3D" id="1.25.40.10">
    <property type="entry name" value="Tetratricopeptide repeat domain"/>
    <property type="match status" value="2"/>
</dbReference>
<dbReference type="Gene3D" id="3.40.50.2300">
    <property type="match status" value="1"/>
</dbReference>
<comment type="catalytic activity">
    <reaction evidence="1">
        <text>ATP + protein L-histidine = ADP + protein N-phospho-L-histidine.</text>
        <dbReference type="EC" id="2.7.13.3"/>
    </reaction>
</comment>
<dbReference type="InterPro" id="IPR036097">
    <property type="entry name" value="HisK_dim/P_sf"/>
</dbReference>
<evidence type="ECO:0000256" key="2">
    <source>
        <dbReference type="ARBA" id="ARBA00012438"/>
    </source>
</evidence>
<dbReference type="SUPFAM" id="SSF55874">
    <property type="entry name" value="ATPase domain of HSP90 chaperone/DNA topoisomerase II/histidine kinase"/>
    <property type="match status" value="1"/>
</dbReference>
<dbReference type="Proteomes" id="UP000321456">
    <property type="component" value="Unassembled WGS sequence"/>
</dbReference>
<feature type="signal peptide" evidence="14">
    <location>
        <begin position="1"/>
        <end position="19"/>
    </location>
</feature>
<keyword evidence="19" id="KW-1185">Reference proteome</keyword>
<evidence type="ECO:0000313" key="18">
    <source>
        <dbReference type="EMBL" id="TXN38243.1"/>
    </source>
</evidence>
<dbReference type="SUPFAM" id="SSF47384">
    <property type="entry name" value="Homodimeric domain of signal transducing histidine kinase"/>
    <property type="match status" value="1"/>
</dbReference>
<feature type="repeat" description="TPR" evidence="13">
    <location>
        <begin position="282"/>
        <end position="315"/>
    </location>
</feature>
<dbReference type="SMART" id="SM00388">
    <property type="entry name" value="HisKA"/>
    <property type="match status" value="1"/>
</dbReference>
<feature type="domain" description="Histidine kinase" evidence="16">
    <location>
        <begin position="536"/>
        <end position="759"/>
    </location>
</feature>
<evidence type="ECO:0000313" key="19">
    <source>
        <dbReference type="Proteomes" id="UP000321456"/>
    </source>
</evidence>
<evidence type="ECO:0000256" key="1">
    <source>
        <dbReference type="ARBA" id="ARBA00000085"/>
    </source>
</evidence>
<dbReference type="EMBL" id="VRUR01000001">
    <property type="protein sequence ID" value="TXN38243.1"/>
    <property type="molecule type" value="Genomic_DNA"/>
</dbReference>
<dbReference type="Pfam" id="PF13181">
    <property type="entry name" value="TPR_8"/>
    <property type="match status" value="1"/>
</dbReference>
<evidence type="ECO:0000259" key="17">
    <source>
        <dbReference type="PROSITE" id="PS50110"/>
    </source>
</evidence>
<dbReference type="PANTHER" id="PTHR43547:SF2">
    <property type="entry name" value="HYBRID SIGNAL TRANSDUCTION HISTIDINE KINASE C"/>
    <property type="match status" value="1"/>
</dbReference>
<evidence type="ECO:0000259" key="15">
    <source>
        <dbReference type="PROSITE" id="PS01124"/>
    </source>
</evidence>
<gene>
    <name evidence="18" type="ORF">FVB32_08100</name>
</gene>
<dbReference type="InterPro" id="IPR005467">
    <property type="entry name" value="His_kinase_dom"/>
</dbReference>
<evidence type="ECO:0000256" key="7">
    <source>
        <dbReference type="ARBA" id="ARBA00022840"/>
    </source>
</evidence>
<dbReference type="PROSITE" id="PS50109">
    <property type="entry name" value="HIS_KIN"/>
    <property type="match status" value="1"/>
</dbReference>
<evidence type="ECO:0000256" key="3">
    <source>
        <dbReference type="ARBA" id="ARBA00022553"/>
    </source>
</evidence>
<dbReference type="Pfam" id="PF12833">
    <property type="entry name" value="HTH_18"/>
    <property type="match status" value="1"/>
</dbReference>
<keyword evidence="7" id="KW-0067">ATP-binding</keyword>
<dbReference type="PRINTS" id="PR00344">
    <property type="entry name" value="BCTRLSENSOR"/>
</dbReference>
<keyword evidence="14" id="KW-0732">Signal</keyword>
<dbReference type="SUPFAM" id="SSF52172">
    <property type="entry name" value="CheY-like"/>
    <property type="match status" value="1"/>
</dbReference>
<dbReference type="PROSITE" id="PS01124">
    <property type="entry name" value="HTH_ARAC_FAMILY_2"/>
    <property type="match status" value="1"/>
</dbReference>
<dbReference type="CDD" id="cd00075">
    <property type="entry name" value="HATPase"/>
    <property type="match status" value="1"/>
</dbReference>
<evidence type="ECO:0000259" key="16">
    <source>
        <dbReference type="PROSITE" id="PS50109"/>
    </source>
</evidence>
<dbReference type="InterPro" id="IPR018060">
    <property type="entry name" value="HTH_AraC"/>
</dbReference>
<dbReference type="SUPFAM" id="SSF46689">
    <property type="entry name" value="Homeodomain-like"/>
    <property type="match status" value="1"/>
</dbReference>
<evidence type="ECO:0000256" key="5">
    <source>
        <dbReference type="ARBA" id="ARBA00022741"/>
    </source>
</evidence>
<dbReference type="InterPro" id="IPR036890">
    <property type="entry name" value="HATPase_C_sf"/>
</dbReference>
<keyword evidence="6" id="KW-0418">Kinase</keyword>
<keyword evidence="10" id="KW-0238">DNA-binding</keyword>
<dbReference type="Gene3D" id="1.10.10.60">
    <property type="entry name" value="Homeodomain-like"/>
    <property type="match status" value="1"/>
</dbReference>
<reference evidence="18 19" key="1">
    <citation type="submission" date="2019-08" db="EMBL/GenBank/DDBJ databases">
        <title>Professor.</title>
        <authorList>
            <person name="Park J.S."/>
        </authorList>
    </citation>
    <scope>NUCLEOTIDE SEQUENCE [LARGE SCALE GENOMIC DNA]</scope>
    <source>
        <strain evidence="18 19">176CP5-101</strain>
    </source>
</reference>
<dbReference type="InterPro" id="IPR011990">
    <property type="entry name" value="TPR-like_helical_dom_sf"/>
</dbReference>
<dbReference type="InterPro" id="IPR003661">
    <property type="entry name" value="HisK_dim/P_dom"/>
</dbReference>
<keyword evidence="9" id="KW-0805">Transcription regulation</keyword>
<dbReference type="AlphaFoldDB" id="A0A5C8VA50"/>
<keyword evidence="3 12" id="KW-0597">Phosphoprotein</keyword>
<proteinExistence type="predicted"/>
<dbReference type="SMART" id="SM00342">
    <property type="entry name" value="HTH_ARAC"/>
    <property type="match status" value="1"/>
</dbReference>
<dbReference type="FunFam" id="3.30.565.10:FF:000037">
    <property type="entry name" value="Hybrid sensor histidine kinase/response regulator"/>
    <property type="match status" value="1"/>
</dbReference>
<protein>
    <recommendedName>
        <fullName evidence="2">histidine kinase</fullName>
        <ecNumber evidence="2">2.7.13.3</ecNumber>
    </recommendedName>
</protein>
<dbReference type="SMART" id="SM00387">
    <property type="entry name" value="HATPase_c"/>
    <property type="match status" value="1"/>
</dbReference>
<organism evidence="18 19">
    <name type="scientific">Flagellimonas hymeniacidonis</name>
    <dbReference type="NCBI Taxonomy" id="2603628"/>
    <lineage>
        <taxon>Bacteria</taxon>
        <taxon>Pseudomonadati</taxon>
        <taxon>Bacteroidota</taxon>
        <taxon>Flavobacteriia</taxon>
        <taxon>Flavobacteriales</taxon>
        <taxon>Flavobacteriaceae</taxon>
        <taxon>Flagellimonas</taxon>
    </lineage>
</organism>
<dbReference type="GO" id="GO:0000155">
    <property type="term" value="F:phosphorelay sensor kinase activity"/>
    <property type="evidence" value="ECO:0007669"/>
    <property type="project" value="InterPro"/>
</dbReference>
<dbReference type="InterPro" id="IPR011006">
    <property type="entry name" value="CheY-like_superfamily"/>
</dbReference>
<accession>A0A5C8VA50</accession>
<dbReference type="EC" id="2.7.13.3" evidence="2"/>
<evidence type="ECO:0000256" key="10">
    <source>
        <dbReference type="ARBA" id="ARBA00023125"/>
    </source>
</evidence>
<dbReference type="RefSeq" id="WP_147743000.1">
    <property type="nucleotide sequence ID" value="NZ_VRUR01000001.1"/>
</dbReference>
<dbReference type="InterPro" id="IPR009057">
    <property type="entry name" value="Homeodomain-like_sf"/>
</dbReference>
<evidence type="ECO:0000256" key="12">
    <source>
        <dbReference type="PROSITE-ProRule" id="PRU00169"/>
    </source>
</evidence>
<dbReference type="GO" id="GO:0043565">
    <property type="term" value="F:sequence-specific DNA binding"/>
    <property type="evidence" value="ECO:0007669"/>
    <property type="project" value="InterPro"/>
</dbReference>
<dbReference type="FunFam" id="3.40.50.2300:FF:000138">
    <property type="entry name" value="Two-component system sensor histidine kinase/response regulator"/>
    <property type="match status" value="1"/>
</dbReference>
<feature type="domain" description="HTH araC/xylS-type" evidence="15">
    <location>
        <begin position="951"/>
        <end position="1050"/>
    </location>
</feature>
<dbReference type="CDD" id="cd00082">
    <property type="entry name" value="HisKA"/>
    <property type="match status" value="1"/>
</dbReference>
<evidence type="ECO:0000256" key="9">
    <source>
        <dbReference type="ARBA" id="ARBA00023015"/>
    </source>
</evidence>
<keyword evidence="4" id="KW-0808">Transferase</keyword>
<evidence type="ECO:0000256" key="11">
    <source>
        <dbReference type="ARBA" id="ARBA00023163"/>
    </source>
</evidence>
<evidence type="ECO:0000256" key="4">
    <source>
        <dbReference type="ARBA" id="ARBA00022679"/>
    </source>
</evidence>
<dbReference type="InterPro" id="IPR004358">
    <property type="entry name" value="Sig_transdc_His_kin-like_C"/>
</dbReference>
<keyword evidence="13" id="KW-0802">TPR repeat</keyword>
<dbReference type="InterPro" id="IPR019734">
    <property type="entry name" value="TPR_rpt"/>
</dbReference>
<evidence type="ECO:0000256" key="8">
    <source>
        <dbReference type="ARBA" id="ARBA00023012"/>
    </source>
</evidence>
<evidence type="ECO:0000256" key="6">
    <source>
        <dbReference type="ARBA" id="ARBA00022777"/>
    </source>
</evidence>
<dbReference type="PROSITE" id="PS50110">
    <property type="entry name" value="RESPONSE_REGULATORY"/>
    <property type="match status" value="1"/>
</dbReference>
<evidence type="ECO:0000256" key="14">
    <source>
        <dbReference type="SAM" id="SignalP"/>
    </source>
</evidence>
<feature type="modified residue" description="4-aspartylphosphate" evidence="12">
    <location>
        <position position="852"/>
    </location>
</feature>
<dbReference type="GO" id="GO:0003700">
    <property type="term" value="F:DNA-binding transcription factor activity"/>
    <property type="evidence" value="ECO:0007669"/>
    <property type="project" value="InterPro"/>
</dbReference>
<name>A0A5C8VA50_9FLAO</name>
<dbReference type="Gene3D" id="1.10.287.130">
    <property type="match status" value="1"/>
</dbReference>
<feature type="chain" id="PRO_5022780246" description="histidine kinase" evidence="14">
    <location>
        <begin position="20"/>
        <end position="1051"/>
    </location>
</feature>
<dbReference type="SMART" id="SM00028">
    <property type="entry name" value="TPR"/>
    <property type="match status" value="6"/>
</dbReference>
<dbReference type="PROSITE" id="PS50005">
    <property type="entry name" value="TPR"/>
    <property type="match status" value="1"/>
</dbReference>
<dbReference type="Pfam" id="PF00512">
    <property type="entry name" value="HisKA"/>
    <property type="match status" value="1"/>
</dbReference>
<dbReference type="InterPro" id="IPR003594">
    <property type="entry name" value="HATPase_dom"/>
</dbReference>
<dbReference type="Gene3D" id="3.30.565.10">
    <property type="entry name" value="Histidine kinase-like ATPase, C-terminal domain"/>
    <property type="match status" value="1"/>
</dbReference>
<dbReference type="Pfam" id="PF02518">
    <property type="entry name" value="HATPase_c"/>
    <property type="match status" value="1"/>
</dbReference>
<comment type="caution">
    <text evidence="18">The sequence shown here is derived from an EMBL/GenBank/DDBJ whole genome shotgun (WGS) entry which is preliminary data.</text>
</comment>
<evidence type="ECO:0000256" key="13">
    <source>
        <dbReference type="PROSITE-ProRule" id="PRU00339"/>
    </source>
</evidence>
<dbReference type="PANTHER" id="PTHR43547">
    <property type="entry name" value="TWO-COMPONENT HISTIDINE KINASE"/>
    <property type="match status" value="1"/>
</dbReference>
<dbReference type="Pfam" id="PF00072">
    <property type="entry name" value="Response_reg"/>
    <property type="match status" value="1"/>
</dbReference>
<dbReference type="InterPro" id="IPR018062">
    <property type="entry name" value="HTH_AraC-typ_CS"/>
</dbReference>
<dbReference type="GO" id="GO:0005524">
    <property type="term" value="F:ATP binding"/>
    <property type="evidence" value="ECO:0007669"/>
    <property type="project" value="UniProtKB-KW"/>
</dbReference>
<dbReference type="Pfam" id="PF13424">
    <property type="entry name" value="TPR_12"/>
    <property type="match status" value="1"/>
</dbReference>
<feature type="domain" description="Response regulatory" evidence="17">
    <location>
        <begin position="804"/>
        <end position="919"/>
    </location>
</feature>
<dbReference type="InterPro" id="IPR001789">
    <property type="entry name" value="Sig_transdc_resp-reg_receiver"/>
</dbReference>
<keyword evidence="11" id="KW-0804">Transcription</keyword>
<dbReference type="FunFam" id="1.10.287.130:FF:000045">
    <property type="entry name" value="Two-component system sensor histidine kinase/response regulator"/>
    <property type="match status" value="1"/>
</dbReference>
<dbReference type="CDD" id="cd17574">
    <property type="entry name" value="REC_OmpR"/>
    <property type="match status" value="1"/>
</dbReference>
<dbReference type="PROSITE" id="PS00041">
    <property type="entry name" value="HTH_ARAC_FAMILY_1"/>
    <property type="match status" value="1"/>
</dbReference>
<dbReference type="SUPFAM" id="SSF48452">
    <property type="entry name" value="TPR-like"/>
    <property type="match status" value="2"/>
</dbReference>
<keyword evidence="5" id="KW-0547">Nucleotide-binding</keyword>
<sequence>MKRLILFSFLCFNCWVTNAQLKSKIDSLNRLLNSSSNRDTTAVKLLLDLANTYRGINLDTSYLYAKRAFALASSVDYYHGMASADKIKGTYFLYTGAMDSSIFYYINGQKLFDKLGNLDGVHDINYNLGLLHASIAEYDKAISYYQKDFAYRNQIKDTLGIADGYLNMGAVYLYKGDNQNAYKNFTASIPYFQQAGDQLSVAKVNFNLGTIQWNYSNYDLALKDFFASLAVFEEEEDRYLLASCFENIAGVYENMENYKSALKYYRASLRNSEKVGDARLTASNYHSLGVVMDKYAQPDSALYYFDKSLKLCEESDFKDLLSLNYHSLGVLHGKKNASKGILFLNKSISLKKTIELDNFNIATSFYELGNVLSKQNQLGSAKKSFEEGWRISRQTDSKEIKSKLSFALYQLHKSMGDKTSALSYLEEYHLLKDSIFDDETNKNIVAREIQYETAKKDQQIVLLTKERELKQAEVTAKNALLGQNKTQRNLLLAGIASVLIISILFFRNYKVKLRSKELVNKKQREFVNLRSRFFANVSHEFRTPLTLILGPLKDILSSNKEGQEHKESYELMKRNGEKLLGLVNQLLDLSKLEAGALPLQVKQDDLNIALKTITASFSSWADYKEVNFTTSITNKIKMACFDSDVMEKVLNNLLSNAFKFTPKGGSVHFNASLVNSHKSGKEAIKIMVKDNGKGIANSDLDKIFDRFYQADTSRTETNAGTGIGLALVKELTELHHGSISVDSEETQGTTFTVILPITKEQFNDDEVVLDAPTAYIIENGMPVMPENTLKYSENELVSESNSPLLLIVEDNDDVRSYIKKHLNQTYKIKEAINGIEGFMQAQKLVPDLIISDVMMPDMDGLTLCKKLKEDQKTSHIPVILLTALASQASKVEGIETGADDYIIKPFDREELTARVKNLIHQRQLLRKKYSRQLTLEPKLLAITSTDERFLEGIMEIVEERMDDSTFSVEDLAREIGMSRTQLFRKMRALINQSPQNFIRDFRLKRAAQLLKNKVGSVSEIAYQVGFNNLSYFTKRFKELFGNKPSEYYQEN</sequence>
<keyword evidence="8" id="KW-0902">Two-component regulatory system</keyword>